<dbReference type="CDD" id="cd05013">
    <property type="entry name" value="SIS_RpiR"/>
    <property type="match status" value="1"/>
</dbReference>
<proteinExistence type="predicted"/>
<dbReference type="InterPro" id="IPR050099">
    <property type="entry name" value="SIS_GmhA/DiaA_subfam"/>
</dbReference>
<accession>A0ABW5VBW2</accession>
<feature type="domain" description="SIS" evidence="1">
    <location>
        <begin position="30"/>
        <end position="206"/>
    </location>
</feature>
<dbReference type="PROSITE" id="PS51464">
    <property type="entry name" value="SIS"/>
    <property type="match status" value="1"/>
</dbReference>
<reference evidence="3" key="1">
    <citation type="journal article" date="2019" name="Int. J. Syst. Evol. Microbiol.">
        <title>The Global Catalogue of Microorganisms (GCM) 10K type strain sequencing project: providing services to taxonomists for standard genome sequencing and annotation.</title>
        <authorList>
            <consortium name="The Broad Institute Genomics Platform"/>
            <consortium name="The Broad Institute Genome Sequencing Center for Infectious Disease"/>
            <person name="Wu L."/>
            <person name="Ma J."/>
        </authorList>
    </citation>
    <scope>NUCLEOTIDE SEQUENCE [LARGE SCALE GENOMIC DNA]</scope>
    <source>
        <strain evidence="3">TISTR 1535</strain>
    </source>
</reference>
<evidence type="ECO:0000313" key="2">
    <source>
        <dbReference type="EMBL" id="MFD2762145.1"/>
    </source>
</evidence>
<dbReference type="Gene3D" id="3.40.50.10490">
    <property type="entry name" value="Glucose-6-phosphate isomerase like protein, domain 1"/>
    <property type="match status" value="1"/>
</dbReference>
<dbReference type="PANTHER" id="PTHR30390">
    <property type="entry name" value="SEDOHEPTULOSE 7-PHOSPHATE ISOMERASE / DNAA INITIATOR-ASSOCIATING FACTOR FOR REPLICATION INITIATION"/>
    <property type="match status" value="1"/>
</dbReference>
<organism evidence="2 3">
    <name type="scientific">Lentibacillus juripiscarius</name>
    <dbReference type="NCBI Taxonomy" id="257446"/>
    <lineage>
        <taxon>Bacteria</taxon>
        <taxon>Bacillati</taxon>
        <taxon>Bacillota</taxon>
        <taxon>Bacilli</taxon>
        <taxon>Bacillales</taxon>
        <taxon>Bacillaceae</taxon>
        <taxon>Lentibacillus</taxon>
    </lineage>
</organism>
<dbReference type="RefSeq" id="WP_382395355.1">
    <property type="nucleotide sequence ID" value="NZ_JBHUNA010000038.1"/>
</dbReference>
<name>A0ABW5VBW2_9BACI</name>
<gene>
    <name evidence="2" type="ORF">ACFSUO_14395</name>
</gene>
<dbReference type="InterPro" id="IPR046348">
    <property type="entry name" value="SIS_dom_sf"/>
</dbReference>
<comment type="caution">
    <text evidence="2">The sequence shown here is derived from an EMBL/GenBank/DDBJ whole genome shotgun (WGS) entry which is preliminary data.</text>
</comment>
<evidence type="ECO:0000259" key="1">
    <source>
        <dbReference type="PROSITE" id="PS51464"/>
    </source>
</evidence>
<dbReference type="SUPFAM" id="SSF53697">
    <property type="entry name" value="SIS domain"/>
    <property type="match status" value="1"/>
</dbReference>
<dbReference type="Proteomes" id="UP001597502">
    <property type="component" value="Unassembled WGS sequence"/>
</dbReference>
<protein>
    <submittedName>
        <fullName evidence="2">Sugar isomerase domain-containing protein</fullName>
    </submittedName>
</protein>
<dbReference type="EMBL" id="JBHUNA010000038">
    <property type="protein sequence ID" value="MFD2762145.1"/>
    <property type="molecule type" value="Genomic_DNA"/>
</dbReference>
<dbReference type="GO" id="GO:0016853">
    <property type="term" value="F:isomerase activity"/>
    <property type="evidence" value="ECO:0007669"/>
    <property type="project" value="UniProtKB-KW"/>
</dbReference>
<dbReference type="NCBIfam" id="NF002805">
    <property type="entry name" value="PRK02947.1"/>
    <property type="match status" value="1"/>
</dbReference>
<dbReference type="InterPro" id="IPR035472">
    <property type="entry name" value="RpiR-like_SIS"/>
</dbReference>
<dbReference type="Pfam" id="PF13580">
    <property type="entry name" value="SIS_2"/>
    <property type="match status" value="1"/>
</dbReference>
<keyword evidence="3" id="KW-1185">Reference proteome</keyword>
<dbReference type="PANTHER" id="PTHR30390:SF7">
    <property type="entry name" value="PHOSPHOHEPTOSE ISOMERASE"/>
    <property type="match status" value="1"/>
</dbReference>
<dbReference type="InterPro" id="IPR001347">
    <property type="entry name" value="SIS_dom"/>
</dbReference>
<sequence>MFEYMDAIRKQLGLLEDKNKEELEKVSKLIGDAIMDDKLIHVLGTGHSHMIGLELFIRAGTLANVNTILDSTVTTADGAIRSSKLERISGIADVLWEEQAIENGDLVIVISNSGRNALPIEFAMRAKKEGHTVVVLTSLEQSKKYPSRHSSSKKLYELGDIVLDNCVPAGDGLLEVNGIQTGAPSTISGMALLHTAVTEGMKIAAKNGAKLPVYASQNIDGYSNSELYEKYQGRIKHM</sequence>
<evidence type="ECO:0000313" key="3">
    <source>
        <dbReference type="Proteomes" id="UP001597502"/>
    </source>
</evidence>
<keyword evidence="2" id="KW-0413">Isomerase</keyword>